<dbReference type="PANTHER" id="PTHR46401:SF2">
    <property type="entry name" value="GLYCOSYLTRANSFERASE WBBK-RELATED"/>
    <property type="match status" value="1"/>
</dbReference>
<feature type="domain" description="Glycosyl transferase family 1" evidence="3">
    <location>
        <begin position="320"/>
        <end position="479"/>
    </location>
</feature>
<comment type="caution">
    <text evidence="4">The sequence shown here is derived from an EMBL/GenBank/DDBJ whole genome shotgun (WGS) entry which is preliminary data.</text>
</comment>
<dbReference type="Proteomes" id="UP000635278">
    <property type="component" value="Unassembled WGS sequence"/>
</dbReference>
<accession>A0ABX0JMY9</accession>
<name>A0ABX0JMY9_9PROT</name>
<dbReference type="InterPro" id="IPR001296">
    <property type="entry name" value="Glyco_trans_1"/>
</dbReference>
<proteinExistence type="predicted"/>
<dbReference type="Gene3D" id="3.40.50.2000">
    <property type="entry name" value="Glycogen Phosphorylase B"/>
    <property type="match status" value="1"/>
</dbReference>
<sequence length="504" mass="55900">MRRSLRTADSRTTRSERRAPGMSRTMWIDVSDLLHYLTHHNRPSGIQRVVFELSRALAAQAPSQVRFVQRTGGPCHFETVDWSYLAALFSTVTGVSSRQQTSPAATPEKRIDTFIESPETETTLPAVFRTQLNVLRHLARLPRETVRYGLRKAEIHRTARLKREAIAAETGKITPPDRRIRLADAAKPGDVFFVPGSPWHHLDYVRTVRWLRDDLRMSFGLLIHDLIPVRHPEWCDRGVIVTFTQWHRSILPLADHVFVTSRHVAGDVEAYAAENGIVFDNPVTPVGLGSSFGAAVPQSAKAPSPSLPDEARAGTLPASTSPASENYVLFVSTLEARKNHSLLFRVWRRLLEERPADQVPVLVFAGRVGWLVSDLMQQLDNANWLDGKIRLVSSPTDDELATLYRGCLFTLFPSLSEGWGLPVAESLAFGRPCIASNTTAIPEAGGSLVKYFDPEDTDSATRAIGAVIDDREGLAAWQKTVATRYTPASWDGPAKRVLAGYGLS</sequence>
<evidence type="ECO:0000313" key="4">
    <source>
        <dbReference type="EMBL" id="NHN84773.1"/>
    </source>
</evidence>
<keyword evidence="1" id="KW-0808">Transferase</keyword>
<feature type="region of interest" description="Disordered" evidence="2">
    <location>
        <begin position="299"/>
        <end position="320"/>
    </location>
</feature>
<feature type="compositionally biased region" description="Basic and acidic residues" evidence="2">
    <location>
        <begin position="1"/>
        <end position="19"/>
    </location>
</feature>
<dbReference type="CDD" id="cd03809">
    <property type="entry name" value="GT4_MtfB-like"/>
    <property type="match status" value="1"/>
</dbReference>
<protein>
    <submittedName>
        <fullName evidence="4">Glycosyltransferase</fullName>
    </submittedName>
</protein>
<keyword evidence="5" id="KW-1185">Reference proteome</keyword>
<organism evidence="4 5">
    <name type="scientific">Acetobacter musti</name>
    <dbReference type="NCBI Taxonomy" id="864732"/>
    <lineage>
        <taxon>Bacteria</taxon>
        <taxon>Pseudomonadati</taxon>
        <taxon>Pseudomonadota</taxon>
        <taxon>Alphaproteobacteria</taxon>
        <taxon>Acetobacterales</taxon>
        <taxon>Acetobacteraceae</taxon>
        <taxon>Acetobacter</taxon>
    </lineage>
</organism>
<dbReference type="EMBL" id="WOTB01000010">
    <property type="protein sequence ID" value="NHN84773.1"/>
    <property type="molecule type" value="Genomic_DNA"/>
</dbReference>
<dbReference type="SUPFAM" id="SSF53756">
    <property type="entry name" value="UDP-Glycosyltransferase/glycogen phosphorylase"/>
    <property type="match status" value="1"/>
</dbReference>
<evidence type="ECO:0000259" key="3">
    <source>
        <dbReference type="Pfam" id="PF00534"/>
    </source>
</evidence>
<feature type="region of interest" description="Disordered" evidence="2">
    <location>
        <begin position="1"/>
        <end position="20"/>
    </location>
</feature>
<gene>
    <name evidence="4" type="ORF">GOB93_08970</name>
</gene>
<evidence type="ECO:0000256" key="1">
    <source>
        <dbReference type="ARBA" id="ARBA00022679"/>
    </source>
</evidence>
<reference evidence="4 5" key="1">
    <citation type="journal article" date="2020" name="Int. J. Syst. Evol. Microbiol.">
        <title>Novel acetic acid bacteria from cider fermentations: Acetobacter conturbans sp. nov. and Acetobacter fallax sp. nov.</title>
        <authorList>
            <person name="Sombolestani A.S."/>
            <person name="Cleenwerck I."/>
            <person name="Cnockaert M."/>
            <person name="Borremans W."/>
            <person name="Wieme A.D."/>
            <person name="De Vuyst L."/>
            <person name="Vandamme P."/>
        </authorList>
    </citation>
    <scope>NUCLEOTIDE SEQUENCE [LARGE SCALE GENOMIC DNA]</scope>
    <source>
        <strain evidence="4 5">LMG 30640</strain>
    </source>
</reference>
<evidence type="ECO:0000313" key="5">
    <source>
        <dbReference type="Proteomes" id="UP000635278"/>
    </source>
</evidence>
<evidence type="ECO:0000256" key="2">
    <source>
        <dbReference type="SAM" id="MobiDB-lite"/>
    </source>
</evidence>
<dbReference type="Pfam" id="PF00534">
    <property type="entry name" value="Glycos_transf_1"/>
    <property type="match status" value="1"/>
</dbReference>
<dbReference type="PANTHER" id="PTHR46401">
    <property type="entry name" value="GLYCOSYLTRANSFERASE WBBK-RELATED"/>
    <property type="match status" value="1"/>
</dbReference>